<proteinExistence type="predicted"/>
<evidence type="ECO:0000313" key="2">
    <source>
        <dbReference type="Proteomes" id="UP000005239"/>
    </source>
</evidence>
<dbReference type="SUPFAM" id="SSF103473">
    <property type="entry name" value="MFS general substrate transporter"/>
    <property type="match status" value="1"/>
</dbReference>
<dbReference type="AlphaFoldDB" id="A0A2A6CA26"/>
<dbReference type="Proteomes" id="UP000005239">
    <property type="component" value="Unassembled WGS sequence"/>
</dbReference>
<name>A0A2A6CA26_PRIPA</name>
<dbReference type="EnsemblMetazoa" id="PPA39014.1">
    <property type="protein sequence ID" value="PPA39014.1"/>
    <property type="gene ID" value="WBGene00277383"/>
</dbReference>
<dbReference type="InterPro" id="IPR036259">
    <property type="entry name" value="MFS_trans_sf"/>
</dbReference>
<evidence type="ECO:0000313" key="1">
    <source>
        <dbReference type="EnsemblMetazoa" id="PPA39014.1"/>
    </source>
</evidence>
<reference evidence="2" key="1">
    <citation type="journal article" date="2008" name="Nat. Genet.">
        <title>The Pristionchus pacificus genome provides a unique perspective on nematode lifestyle and parasitism.</title>
        <authorList>
            <person name="Dieterich C."/>
            <person name="Clifton S.W."/>
            <person name="Schuster L.N."/>
            <person name="Chinwalla A."/>
            <person name="Delehaunty K."/>
            <person name="Dinkelacker I."/>
            <person name="Fulton L."/>
            <person name="Fulton R."/>
            <person name="Godfrey J."/>
            <person name="Minx P."/>
            <person name="Mitreva M."/>
            <person name="Roeseler W."/>
            <person name="Tian H."/>
            <person name="Witte H."/>
            <person name="Yang S.P."/>
            <person name="Wilson R.K."/>
            <person name="Sommer R.J."/>
        </authorList>
    </citation>
    <scope>NUCLEOTIDE SEQUENCE [LARGE SCALE GENOMIC DNA]</scope>
    <source>
        <strain evidence="2">PS312</strain>
    </source>
</reference>
<organism evidence="1 2">
    <name type="scientific">Pristionchus pacificus</name>
    <name type="common">Parasitic nematode worm</name>
    <dbReference type="NCBI Taxonomy" id="54126"/>
    <lineage>
        <taxon>Eukaryota</taxon>
        <taxon>Metazoa</taxon>
        <taxon>Ecdysozoa</taxon>
        <taxon>Nematoda</taxon>
        <taxon>Chromadorea</taxon>
        <taxon>Rhabditida</taxon>
        <taxon>Rhabditina</taxon>
        <taxon>Diplogasteromorpha</taxon>
        <taxon>Diplogasteroidea</taxon>
        <taxon>Neodiplogasteridae</taxon>
        <taxon>Pristionchus</taxon>
    </lineage>
</organism>
<gene>
    <name evidence="1" type="primary">WBGene00277383</name>
</gene>
<reference evidence="1" key="2">
    <citation type="submission" date="2022-06" db="UniProtKB">
        <authorList>
            <consortium name="EnsemblMetazoa"/>
        </authorList>
    </citation>
    <scope>IDENTIFICATION</scope>
    <source>
        <strain evidence="1">PS312</strain>
    </source>
</reference>
<sequence>MSTSSAVDATPPISPATPIQVSTISRDTSDAHTYSITVVYPITSIDNCSPLRTVSAYGTVNIGMESSGLKKKQIVRWKKDDIGPVTRGQERVSYENMLVRYGGWKNVRTQVVANLFLIIVSFIYFGHRDFMDAFEKLNTISVERHQLCCCDVPNRAKSLKEAHKKFELTSIVALLKMITGIMVSLSCPIWERFIGRRKMQRGALIAGIPFSLLLMLARFSNGILQFAHLLLDICSIITIMISMANLTEILPYSTRYIAVSFYLFAATLNYSIATLHFHSGFNIFWLSISSAIFYALGCCVSFLFVRDSLCHLNIRNEVDRIEKHLQDEELKIHEIDPEGNLVYHKSCAKKIFEDLVYLDQDEVQFSYFFSRLWKNWTMIEIVLTIFQGFSSGLHDYEMHHFWRESFADSYIAAIHRVIGYSLGTILLFVLRRVHRVKALVWVLSTLLIVANLRHTFIVHSESNKCSDVYAMTKNFEGFAFVFNICAMSLSACFNVLLLLHFFETAPSILRLTCFVFVYGANKLAYEIAPMLFDHSSQTEFFRILPIYTYHLIIIIFTILRSGSKLPFSLYLFDLMPQSEGRKGDDHCTTMDQTVDCSKKDKFLEVSANPISEGAKKIEPLASKRKFAPRR</sequence>
<accession>A0A2A6CA26</accession>
<keyword evidence="2" id="KW-1185">Reference proteome</keyword>
<accession>A0A8R1URW8</accession>
<protein>
    <submittedName>
        <fullName evidence="1">Uncharacterized protein</fullName>
    </submittedName>
</protein>